<organism evidence="4 5">
    <name type="scientific">Sphingomonas edaphi</name>
    <dbReference type="NCBI Taxonomy" id="2315689"/>
    <lineage>
        <taxon>Bacteria</taxon>
        <taxon>Pseudomonadati</taxon>
        <taxon>Pseudomonadota</taxon>
        <taxon>Alphaproteobacteria</taxon>
        <taxon>Sphingomonadales</taxon>
        <taxon>Sphingomonadaceae</taxon>
        <taxon>Sphingomonas</taxon>
    </lineage>
</organism>
<dbReference type="SUPFAM" id="SSF52172">
    <property type="entry name" value="CheY-like"/>
    <property type="match status" value="1"/>
</dbReference>
<evidence type="ECO:0000313" key="5">
    <source>
        <dbReference type="Proteomes" id="UP000285023"/>
    </source>
</evidence>
<feature type="modified residue" description="4-aspartylphosphate" evidence="2">
    <location>
        <position position="56"/>
    </location>
</feature>
<dbReference type="PANTHER" id="PTHR44591">
    <property type="entry name" value="STRESS RESPONSE REGULATOR PROTEIN 1"/>
    <property type="match status" value="1"/>
</dbReference>
<proteinExistence type="predicted"/>
<dbReference type="InterPro" id="IPR050595">
    <property type="entry name" value="Bact_response_regulator"/>
</dbReference>
<dbReference type="InterPro" id="IPR001789">
    <property type="entry name" value="Sig_transdc_resp-reg_receiver"/>
</dbReference>
<dbReference type="Proteomes" id="UP000285023">
    <property type="component" value="Unassembled WGS sequence"/>
</dbReference>
<reference evidence="4 5" key="1">
    <citation type="submission" date="2018-09" db="EMBL/GenBank/DDBJ databases">
        <title>Sphingomonas sp. DAC4.</title>
        <authorList>
            <person name="Seo T."/>
        </authorList>
    </citation>
    <scope>NUCLEOTIDE SEQUENCE [LARGE SCALE GENOMIC DNA]</scope>
    <source>
        <strain evidence="4 5">DAC4</strain>
    </source>
</reference>
<dbReference type="GO" id="GO:0000160">
    <property type="term" value="P:phosphorelay signal transduction system"/>
    <property type="evidence" value="ECO:0007669"/>
    <property type="project" value="InterPro"/>
</dbReference>
<sequence>MTLNSRLVLIVEDEPIIGLALEDMLSAEGARVLLADRIDDAFDIVGSEQVDVAILDVNVHGIHSYELAGSLTRAGVPYIFATGYGDLSHPPEFAGVPTITKPYNLKDIERALRVAEQE</sequence>
<dbReference type="OrthoDB" id="582170at2"/>
<protein>
    <submittedName>
        <fullName evidence="4">Response regulator</fullName>
    </submittedName>
</protein>
<comment type="caution">
    <text evidence="4">The sequence shown here is derived from an EMBL/GenBank/DDBJ whole genome shotgun (WGS) entry which is preliminary data.</text>
</comment>
<dbReference type="AlphaFoldDB" id="A0A418Q0F8"/>
<gene>
    <name evidence="4" type="ORF">D3M59_08640</name>
</gene>
<dbReference type="PROSITE" id="PS50110">
    <property type="entry name" value="RESPONSE_REGULATORY"/>
    <property type="match status" value="1"/>
</dbReference>
<feature type="domain" description="Response regulatory" evidence="3">
    <location>
        <begin position="7"/>
        <end position="116"/>
    </location>
</feature>
<dbReference type="Gene3D" id="3.40.50.2300">
    <property type="match status" value="1"/>
</dbReference>
<evidence type="ECO:0000256" key="1">
    <source>
        <dbReference type="ARBA" id="ARBA00022553"/>
    </source>
</evidence>
<evidence type="ECO:0000259" key="3">
    <source>
        <dbReference type="PROSITE" id="PS50110"/>
    </source>
</evidence>
<keyword evidence="5" id="KW-1185">Reference proteome</keyword>
<name>A0A418Q0F8_9SPHN</name>
<evidence type="ECO:0000313" key="4">
    <source>
        <dbReference type="EMBL" id="RIX29350.1"/>
    </source>
</evidence>
<dbReference type="Pfam" id="PF00072">
    <property type="entry name" value="Response_reg"/>
    <property type="match status" value="1"/>
</dbReference>
<dbReference type="InterPro" id="IPR011006">
    <property type="entry name" value="CheY-like_superfamily"/>
</dbReference>
<dbReference type="SMART" id="SM00448">
    <property type="entry name" value="REC"/>
    <property type="match status" value="1"/>
</dbReference>
<dbReference type="RefSeq" id="WP_119533239.1">
    <property type="nucleotide sequence ID" value="NZ_QXTF01000002.1"/>
</dbReference>
<evidence type="ECO:0000256" key="2">
    <source>
        <dbReference type="PROSITE-ProRule" id="PRU00169"/>
    </source>
</evidence>
<accession>A0A418Q0F8</accession>
<keyword evidence="1 2" id="KW-0597">Phosphoprotein</keyword>
<dbReference type="PANTHER" id="PTHR44591:SF24">
    <property type="entry name" value="PROTEIN-GLUTAMATE METHYLESTERASE_PROTEIN-GLUTAMINE GLUTAMINASE 1"/>
    <property type="match status" value="1"/>
</dbReference>
<dbReference type="EMBL" id="QXTF01000002">
    <property type="protein sequence ID" value="RIX29350.1"/>
    <property type="molecule type" value="Genomic_DNA"/>
</dbReference>